<evidence type="ECO:0000313" key="11">
    <source>
        <dbReference type="Proteomes" id="UP001151760"/>
    </source>
</evidence>
<dbReference type="EMBL" id="BQNB010010230">
    <property type="protein sequence ID" value="GJS74426.1"/>
    <property type="molecule type" value="Genomic_DNA"/>
</dbReference>
<evidence type="ECO:0000313" key="10">
    <source>
        <dbReference type="EMBL" id="GJS74426.1"/>
    </source>
</evidence>
<dbReference type="InterPro" id="IPR036397">
    <property type="entry name" value="RNaseH_sf"/>
</dbReference>
<feature type="compositionally biased region" description="Polar residues" evidence="8">
    <location>
        <begin position="1"/>
        <end position="19"/>
    </location>
</feature>
<evidence type="ECO:0000259" key="9">
    <source>
        <dbReference type="PROSITE" id="PS50994"/>
    </source>
</evidence>
<keyword evidence="2" id="KW-0808">Transferase</keyword>
<keyword evidence="4" id="KW-0540">Nuclease</keyword>
<evidence type="ECO:0000256" key="3">
    <source>
        <dbReference type="ARBA" id="ARBA00022695"/>
    </source>
</evidence>
<accession>A0ABQ4Y9U0</accession>
<dbReference type="Gene3D" id="3.30.420.10">
    <property type="entry name" value="Ribonuclease H-like superfamily/Ribonuclease H"/>
    <property type="match status" value="1"/>
</dbReference>
<dbReference type="Gene3D" id="3.30.70.270">
    <property type="match status" value="2"/>
</dbReference>
<evidence type="ECO:0000256" key="7">
    <source>
        <dbReference type="ARBA" id="ARBA00022918"/>
    </source>
</evidence>
<reference evidence="10" key="2">
    <citation type="submission" date="2022-01" db="EMBL/GenBank/DDBJ databases">
        <authorList>
            <person name="Yamashiro T."/>
            <person name="Shiraishi A."/>
            <person name="Satake H."/>
            <person name="Nakayama K."/>
        </authorList>
    </citation>
    <scope>NUCLEOTIDE SEQUENCE</scope>
</reference>
<dbReference type="CDD" id="cd01647">
    <property type="entry name" value="RT_LTR"/>
    <property type="match status" value="1"/>
</dbReference>
<feature type="region of interest" description="Disordered" evidence="8">
    <location>
        <begin position="1"/>
        <end position="70"/>
    </location>
</feature>
<dbReference type="Pfam" id="PF17917">
    <property type="entry name" value="RT_RNaseH"/>
    <property type="match status" value="1"/>
</dbReference>
<protein>
    <recommendedName>
        <fullName evidence="1">RNA-directed DNA polymerase</fullName>
        <ecNumber evidence="1">2.7.7.49</ecNumber>
    </recommendedName>
</protein>
<evidence type="ECO:0000256" key="1">
    <source>
        <dbReference type="ARBA" id="ARBA00012493"/>
    </source>
</evidence>
<keyword evidence="11" id="KW-1185">Reference proteome</keyword>
<dbReference type="PROSITE" id="PS50994">
    <property type="entry name" value="INTEGRASE"/>
    <property type="match status" value="1"/>
</dbReference>
<evidence type="ECO:0000256" key="6">
    <source>
        <dbReference type="ARBA" id="ARBA00022801"/>
    </source>
</evidence>
<evidence type="ECO:0000256" key="4">
    <source>
        <dbReference type="ARBA" id="ARBA00022722"/>
    </source>
</evidence>
<dbReference type="GO" id="GO:0003964">
    <property type="term" value="F:RNA-directed DNA polymerase activity"/>
    <property type="evidence" value="ECO:0007669"/>
    <property type="project" value="UniProtKB-KW"/>
</dbReference>
<sequence>MRMNTASTSGSLPSNTVTNPREDLKGITTGSGAAYQGPTIPTTSSSSPKVVERRTEVTKDTVFPTNNGNTKDVQPSVVQIENQIPVFEPVVALVSAPMPNPKPSIPYPSRRNDEKRHENANEQIEKFYEIFKDMSFEISFMDALTLMPKFASTLKALIGNKEKLSEMARTPLNEHCSACLALADLGASINPMPFSVWKELNLPDLTPTCMTLELADRSISRPIGIAKDVSVKVGVFQFLADFVVVDFEPDSRVPLILGRSFLKTGRALIDVYEGELTLRVGKEAITYNLDQTSRYYSNYTKMTTNQIDVIELACEEYSQEVLGFSNVITSGNPTPGYDPIVSTSSPTLTPFGDSDFLLLEEADAFLALADDPTSPEVDESYYDHEGDILLLEAILNSDPSPPPNQGNYLPEIRNELKICESKPAESSINEPPEVELKDLPPHLEYAFLEDNNKLPIIIAKDLSVDEKTALIKVLKSRKRAIAWKLSDIKGINPEFCSHKILMEEDYKPAVQHQRRVNPKIHDVIKKEVEKFLDAGLIYPISDSPWVSLVHCVPKKGGMTVVTNDENELVPTRLVTGWRVCIDYRKLNEATRKDHFPLPFMDQMLERLARNEYYCFLDGFSGYFKIPIDPKDQEKTTFTFPYGTFAYCRMPFGLCNAPGTFQRCMMAIFHDMIEKIMEVFMDDFWVFGNSFFTCLTNLEKMLKRCEDTNLALNWEKSHFMVKEGIILGHKISKKGIEVDKAKIDVIAKLPHPTTVKSIRSFLEHAGFYRRFIKDFSKISRPMTHLLEKNTPFIFSEECIQAFQTLKKKLTEAPILIAPDWDQPFELMCDTSDYAIGAVLGQRVEKHFRPIHYASKTMTEAESNYITMEKEMLAVVYAFKKFRSYLIMNKSIVYTDHSALKYLFNKKDAKARLLWWVLLLQEFDFKVIDTKGAENYAADHLSRLENPYENVLDPKEINKNFPLETLNMVTSRGDPSTPWFADYANYHAGNFIVKGMSTQQKNKFFKDVKHYFWDDPFLFKTCADQVIRRCVLGQEAVDILTACHSGPTGGHYGANYTVKKGIDFIGPFPSSRGNKYILVAVDYLSKWVETKALPTNDARVVVKFLKSLFARFGTPRAIISDRGTHFCNDKFAKVMSKYGVTHRLSTAYHPQTSGQAEVSNRGLKRILERMVGENCASWSDRLDDALWAFRTVYKTPIGCTPYKLVYGKSCHLPIELEHKAYWALKHANFDLKPAGDHQKLQLNELNEHRDQAYENSLIYKERTKKLYDSKIKNRIFNVGDQVLLFNSRLKIFSGKLKTQWSGPFTITEIFPYGTAKLSHSDDSNFKVNCHRLKHYYRGDTPPMVVPDLQTFPKGE</sequence>
<dbReference type="InterPro" id="IPR050951">
    <property type="entry name" value="Retrovirus_Pol_polyprotein"/>
</dbReference>
<dbReference type="Proteomes" id="UP001151760">
    <property type="component" value="Unassembled WGS sequence"/>
</dbReference>
<dbReference type="InterPro" id="IPR043128">
    <property type="entry name" value="Rev_trsase/Diguanyl_cyclase"/>
</dbReference>
<dbReference type="PANTHER" id="PTHR37984:SF5">
    <property type="entry name" value="PROTEIN NYNRIN-LIKE"/>
    <property type="match status" value="1"/>
</dbReference>
<evidence type="ECO:0000256" key="8">
    <source>
        <dbReference type="SAM" id="MobiDB-lite"/>
    </source>
</evidence>
<dbReference type="Gene3D" id="3.10.10.10">
    <property type="entry name" value="HIV Type 1 Reverse Transcriptase, subunit A, domain 1"/>
    <property type="match status" value="1"/>
</dbReference>
<keyword evidence="6" id="KW-0378">Hydrolase</keyword>
<dbReference type="SUPFAM" id="SSF53098">
    <property type="entry name" value="Ribonuclease H-like"/>
    <property type="match status" value="1"/>
</dbReference>
<dbReference type="InterPro" id="IPR000477">
    <property type="entry name" value="RT_dom"/>
</dbReference>
<feature type="domain" description="Integrase catalytic" evidence="9">
    <location>
        <begin position="1041"/>
        <end position="1207"/>
    </location>
</feature>
<dbReference type="InterPro" id="IPR001584">
    <property type="entry name" value="Integrase_cat-core"/>
</dbReference>
<evidence type="ECO:0000256" key="2">
    <source>
        <dbReference type="ARBA" id="ARBA00022679"/>
    </source>
</evidence>
<gene>
    <name evidence="10" type="ORF">Tco_0707267</name>
</gene>
<dbReference type="InterPro" id="IPR041373">
    <property type="entry name" value="RT_RNaseH"/>
</dbReference>
<keyword evidence="5" id="KW-0255">Endonuclease</keyword>
<dbReference type="Pfam" id="PF00078">
    <property type="entry name" value="RVT_1"/>
    <property type="match status" value="1"/>
</dbReference>
<dbReference type="Gene3D" id="2.40.70.10">
    <property type="entry name" value="Acid Proteases"/>
    <property type="match status" value="1"/>
</dbReference>
<name>A0ABQ4Y9U0_9ASTR</name>
<dbReference type="InterPro" id="IPR043502">
    <property type="entry name" value="DNA/RNA_pol_sf"/>
</dbReference>
<proteinExistence type="predicted"/>
<dbReference type="CDD" id="cd00303">
    <property type="entry name" value="retropepsin_like"/>
    <property type="match status" value="1"/>
</dbReference>
<dbReference type="SUPFAM" id="SSF56672">
    <property type="entry name" value="DNA/RNA polymerases"/>
    <property type="match status" value="1"/>
</dbReference>
<evidence type="ECO:0000256" key="5">
    <source>
        <dbReference type="ARBA" id="ARBA00022759"/>
    </source>
</evidence>
<dbReference type="CDD" id="cd09274">
    <property type="entry name" value="RNase_HI_RT_Ty3"/>
    <property type="match status" value="1"/>
</dbReference>
<reference evidence="10" key="1">
    <citation type="journal article" date="2022" name="Int. J. Mol. Sci.">
        <title>Draft Genome of Tanacetum Coccineum: Genomic Comparison of Closely Related Tanacetum-Family Plants.</title>
        <authorList>
            <person name="Yamashiro T."/>
            <person name="Shiraishi A."/>
            <person name="Nakayama K."/>
            <person name="Satake H."/>
        </authorList>
    </citation>
    <scope>NUCLEOTIDE SEQUENCE</scope>
</reference>
<keyword evidence="7 10" id="KW-0695">RNA-directed DNA polymerase</keyword>
<comment type="caution">
    <text evidence="10">The sequence shown here is derived from an EMBL/GenBank/DDBJ whole genome shotgun (WGS) entry which is preliminary data.</text>
</comment>
<dbReference type="InterPro" id="IPR021109">
    <property type="entry name" value="Peptidase_aspartic_dom_sf"/>
</dbReference>
<dbReference type="InterPro" id="IPR012337">
    <property type="entry name" value="RNaseH-like_sf"/>
</dbReference>
<dbReference type="PANTHER" id="PTHR37984">
    <property type="entry name" value="PROTEIN CBG26694"/>
    <property type="match status" value="1"/>
</dbReference>
<feature type="compositionally biased region" description="Basic and acidic residues" evidence="8">
    <location>
        <begin position="50"/>
        <end position="59"/>
    </location>
</feature>
<organism evidence="10 11">
    <name type="scientific">Tanacetum coccineum</name>
    <dbReference type="NCBI Taxonomy" id="301880"/>
    <lineage>
        <taxon>Eukaryota</taxon>
        <taxon>Viridiplantae</taxon>
        <taxon>Streptophyta</taxon>
        <taxon>Embryophyta</taxon>
        <taxon>Tracheophyta</taxon>
        <taxon>Spermatophyta</taxon>
        <taxon>Magnoliopsida</taxon>
        <taxon>eudicotyledons</taxon>
        <taxon>Gunneridae</taxon>
        <taxon>Pentapetalae</taxon>
        <taxon>asterids</taxon>
        <taxon>campanulids</taxon>
        <taxon>Asterales</taxon>
        <taxon>Asteraceae</taxon>
        <taxon>Asteroideae</taxon>
        <taxon>Anthemideae</taxon>
        <taxon>Anthemidinae</taxon>
        <taxon>Tanacetum</taxon>
    </lineage>
</organism>
<dbReference type="EC" id="2.7.7.49" evidence="1"/>
<keyword evidence="3" id="KW-0548">Nucleotidyltransferase</keyword>
<feature type="compositionally biased region" description="Low complexity" evidence="8">
    <location>
        <begin position="38"/>
        <end position="48"/>
    </location>
</feature>
<dbReference type="Pfam" id="PF00665">
    <property type="entry name" value="rve"/>
    <property type="match status" value="1"/>
</dbReference>